<dbReference type="PANTHER" id="PTHR48104">
    <property type="entry name" value="METACASPASE-4"/>
    <property type="match status" value="1"/>
</dbReference>
<feature type="domain" description="Peptidase C14 caspase" evidence="1">
    <location>
        <begin position="5"/>
        <end position="277"/>
    </location>
</feature>
<name>A0ABS9KK76_9BACT</name>
<dbReference type="RefSeq" id="WP_237867959.1">
    <property type="nucleotide sequence ID" value="NZ_JAKLTR010000001.1"/>
</dbReference>
<protein>
    <submittedName>
        <fullName evidence="3">Caspase family protein</fullName>
    </submittedName>
</protein>
<dbReference type="InterPro" id="IPR050452">
    <property type="entry name" value="Metacaspase"/>
</dbReference>
<gene>
    <name evidence="3" type="ORF">LZZ85_00500</name>
</gene>
<feature type="domain" description="DUF7379" evidence="2">
    <location>
        <begin position="870"/>
        <end position="989"/>
    </location>
</feature>
<evidence type="ECO:0000313" key="3">
    <source>
        <dbReference type="EMBL" id="MCG2612730.1"/>
    </source>
</evidence>
<organism evidence="3 4">
    <name type="scientific">Terrimonas ginsenosidimutans</name>
    <dbReference type="NCBI Taxonomy" id="2908004"/>
    <lineage>
        <taxon>Bacteria</taxon>
        <taxon>Pseudomonadati</taxon>
        <taxon>Bacteroidota</taxon>
        <taxon>Chitinophagia</taxon>
        <taxon>Chitinophagales</taxon>
        <taxon>Chitinophagaceae</taxon>
        <taxon>Terrimonas</taxon>
    </lineage>
</organism>
<dbReference type="InterPro" id="IPR011600">
    <property type="entry name" value="Pept_C14_caspase"/>
</dbReference>
<dbReference type="EMBL" id="JAKLTR010000001">
    <property type="protein sequence ID" value="MCG2612730.1"/>
    <property type="molecule type" value="Genomic_DNA"/>
</dbReference>
<evidence type="ECO:0000259" key="1">
    <source>
        <dbReference type="Pfam" id="PF00656"/>
    </source>
</evidence>
<accession>A0ABS9KK76</accession>
<dbReference type="SUPFAM" id="SSF53474">
    <property type="entry name" value="alpha/beta-Hydrolases"/>
    <property type="match status" value="1"/>
</dbReference>
<sequence>MPTLYALLVGINGYQVKPLHGCINDVKAVEEYLRKFYSGENSSGLEIKILTDETPEKPTRQNLINAFDFFSNAKDGDTCLFYYSGHGSYSTAPPEFRQDSGRVQSFVCIDSRLPGGKDLMDKEMSYLIFKTVAAKPRVRFIAITDCCHSGTIVRALEDNSSIVERMISGEDGHTPARAEDYLGFNDSVGDQKAYTEEWIDGLRVIKIAQGANIHLAASMDNQTSKELQIDGDQRGAFTHSMLKTLYAQEGQINYKDLVNRSSVLVKNLVESQDPGISVNGGLSSSEADKIFLSDQLLPNRKFQVYYDRLYGWCINGGPMHAITKGDIVLIEGIGKSVVLNSPMPGVSVIMSKLEFGANENIYKATVQRQPNQAVSFSFATNIAGDLRQLITDASGNYKSEFVSIRNDDKNGRYIIRSNDAGEVMITLPGSDKPVFKPVVVTDLKSAGEFIERLEIVANWVNLLEFDNVAGELSTDHYQIRLYRSAKPGNYNTAEFTEIDPLTALNDFYYQQTNDKWYQPALRLSITNKLQSGELYVNTAYLNFDYSINEDLFTPLQIAAGNTAWLEFIPANKIPTDVVKLKIDSKYQQLGYTAITEYLKLFISTGKPIDISKLKQSGVELAANRNIPVLAGAGIDRSAGAEEAELSEMAWQTETIGLHIIRPGNDTVLTGSSQANIGSVSLTLPSGLTGSAAIGSSTSAANKDLAGIPPPHLAAGNSMLAQFDLIAGVRSASASDMLELFDINNRELVSPENPITISFPAQRSYSDDMVLPIGFDQETGLYYPLGHSDENGNIIIETLPEETPSDAAITKRSFLGSIKIYFQKVIGSRLGLGYDYPRLAIATVGTDGKTVYDADENHVKEAVAKATNIALFVHGIIGDTEGMAKCVDTKLDDAGSSLHKQFDLVLSFDYENLNTKIEDTAAALKQRLAKAGFGAGIDKSLTIIAHSMGGLVSRWFIEKLDGYQSVKKLIMLGTPNNGTPWADVRDMAEAFVTFGINGAAFLKPWLFILSAIGKLVKGTQTTLQQMDAKTGIYKTLNDGTDPKIPYIIVAGNTQKIIVEYDKTASLVAKLFTKLKKKGVYVALDSLLFKKANDIAVTNDSIITLNGSQQWAVQPVVHEVACDHLSYFVTVQALAKI</sequence>
<dbReference type="Gene3D" id="3.40.50.1820">
    <property type="entry name" value="alpha/beta hydrolase"/>
    <property type="match status" value="1"/>
</dbReference>
<evidence type="ECO:0000259" key="2">
    <source>
        <dbReference type="Pfam" id="PF24096"/>
    </source>
</evidence>
<evidence type="ECO:0000313" key="4">
    <source>
        <dbReference type="Proteomes" id="UP001165367"/>
    </source>
</evidence>
<comment type="caution">
    <text evidence="3">The sequence shown here is derived from an EMBL/GenBank/DDBJ whole genome shotgun (WGS) entry which is preliminary data.</text>
</comment>
<keyword evidence="4" id="KW-1185">Reference proteome</keyword>
<proteinExistence type="predicted"/>
<dbReference type="Pfam" id="PF00656">
    <property type="entry name" value="Peptidase_C14"/>
    <property type="match status" value="1"/>
</dbReference>
<dbReference type="Gene3D" id="3.40.50.1460">
    <property type="match status" value="1"/>
</dbReference>
<dbReference type="PANTHER" id="PTHR48104:SF30">
    <property type="entry name" value="METACASPASE-1"/>
    <property type="match status" value="1"/>
</dbReference>
<dbReference type="Pfam" id="PF24096">
    <property type="entry name" value="DUF7379"/>
    <property type="match status" value="1"/>
</dbReference>
<reference evidence="3" key="1">
    <citation type="submission" date="2022-01" db="EMBL/GenBank/DDBJ databases">
        <authorList>
            <person name="Jo J.-H."/>
            <person name="Im W.-T."/>
        </authorList>
    </citation>
    <scope>NUCLEOTIDE SEQUENCE</scope>
    <source>
        <strain evidence="3">NA20</strain>
    </source>
</reference>
<dbReference type="Proteomes" id="UP001165367">
    <property type="component" value="Unassembled WGS sequence"/>
</dbReference>
<dbReference type="InterPro" id="IPR029058">
    <property type="entry name" value="AB_hydrolase_fold"/>
</dbReference>
<dbReference type="InterPro" id="IPR055803">
    <property type="entry name" value="DUF7379"/>
</dbReference>